<feature type="compositionally biased region" description="Polar residues" evidence="1">
    <location>
        <begin position="225"/>
        <end position="237"/>
    </location>
</feature>
<organism evidence="2 3">
    <name type="scientific">Paramecium sonneborni</name>
    <dbReference type="NCBI Taxonomy" id="65129"/>
    <lineage>
        <taxon>Eukaryota</taxon>
        <taxon>Sar</taxon>
        <taxon>Alveolata</taxon>
        <taxon>Ciliophora</taxon>
        <taxon>Intramacronucleata</taxon>
        <taxon>Oligohymenophorea</taxon>
        <taxon>Peniculida</taxon>
        <taxon>Parameciidae</taxon>
        <taxon>Paramecium</taxon>
    </lineage>
</organism>
<dbReference type="Proteomes" id="UP000692954">
    <property type="component" value="Unassembled WGS sequence"/>
</dbReference>
<comment type="caution">
    <text evidence="2">The sequence shown here is derived from an EMBL/GenBank/DDBJ whole genome shotgun (WGS) entry which is preliminary data.</text>
</comment>
<sequence>MNQFSLPTSQGSQRNFIRLFVNTGQKKFIATVDASKQNLSEQITTSYACTINQFQQESFSNQYQVTNIRQNGFRVIVPKQQNIGQVLNDQSYLTCDIHKSKIKNKRTNNIQRNEKRLKKKIKEQLKTQFNDPAISPPKILTSNKFHQEAKTQQNLENQKKNYLVQNQTQLKNEGLENKQIQKDQIIDKLQSSKFQQDPIENLKSLAKSNQNINQVEKQQRDAFQEAQNNSNTKQQIQESANQIIQQYDKKKEQLKNYLKLEQKLEGQVENNQKQPLQTSKIMETNNDSNLFLKQGLDYIDDYLNYSKEMPKVPNTSFQTNIEHTIGKKNKNSNKRYFNQQKQNHQNWFEKQQRQSSNKYSKIINQNQNQNQIQKIAQTNKNQIVQQKHQNKQHLE</sequence>
<feature type="region of interest" description="Disordered" evidence="1">
    <location>
        <begin position="214"/>
        <end position="237"/>
    </location>
</feature>
<accession>A0A8S1JVT8</accession>
<evidence type="ECO:0000313" key="2">
    <source>
        <dbReference type="EMBL" id="CAD8046317.1"/>
    </source>
</evidence>
<proteinExistence type="predicted"/>
<protein>
    <submittedName>
        <fullName evidence="2">Uncharacterized protein</fullName>
    </submittedName>
</protein>
<keyword evidence="3" id="KW-1185">Reference proteome</keyword>
<reference evidence="2" key="1">
    <citation type="submission" date="2021-01" db="EMBL/GenBank/DDBJ databases">
        <authorList>
            <consortium name="Genoscope - CEA"/>
            <person name="William W."/>
        </authorList>
    </citation>
    <scope>NUCLEOTIDE SEQUENCE</scope>
</reference>
<evidence type="ECO:0000313" key="3">
    <source>
        <dbReference type="Proteomes" id="UP000692954"/>
    </source>
</evidence>
<dbReference type="EMBL" id="CAJJDN010000001">
    <property type="protein sequence ID" value="CAD8046317.1"/>
    <property type="molecule type" value="Genomic_DNA"/>
</dbReference>
<evidence type="ECO:0000256" key="1">
    <source>
        <dbReference type="SAM" id="MobiDB-lite"/>
    </source>
</evidence>
<name>A0A8S1JVT8_9CILI</name>
<dbReference type="OrthoDB" id="311959at2759"/>
<gene>
    <name evidence="2" type="ORF">PSON_ATCC_30995.1.T0010551</name>
</gene>
<dbReference type="AlphaFoldDB" id="A0A8S1JVT8"/>